<evidence type="ECO:0000259" key="1">
    <source>
        <dbReference type="PROSITE" id="PS50802"/>
    </source>
</evidence>
<proteinExistence type="predicted"/>
<comment type="caution">
    <text evidence="2">The sequence shown here is derived from an EMBL/GenBank/DDBJ whole genome shotgun (WGS) entry which is preliminary data.</text>
</comment>
<gene>
    <name evidence="2" type="ORF">ACJMK2_035103</name>
</gene>
<organism evidence="2 3">
    <name type="scientific">Sinanodonta woodiana</name>
    <name type="common">Chinese pond mussel</name>
    <name type="synonym">Anodonta woodiana</name>
    <dbReference type="NCBI Taxonomy" id="1069815"/>
    <lineage>
        <taxon>Eukaryota</taxon>
        <taxon>Metazoa</taxon>
        <taxon>Spiralia</taxon>
        <taxon>Lophotrochozoa</taxon>
        <taxon>Mollusca</taxon>
        <taxon>Bivalvia</taxon>
        <taxon>Autobranchia</taxon>
        <taxon>Heteroconchia</taxon>
        <taxon>Palaeoheterodonta</taxon>
        <taxon>Unionida</taxon>
        <taxon>Unionoidea</taxon>
        <taxon>Unionidae</taxon>
        <taxon>Unioninae</taxon>
        <taxon>Sinanodonta</taxon>
    </lineage>
</organism>
<sequence>MSANDTRSWSRDYLECLCATCSFNGDVYDAGQALQRLQRAFLLTEKNTLSNAAMSEKSEHVSTNGEIDEVSAEILKMYNPSILQDLVPMPVCGDGNCLYRGFSRALTSYKNFHELLRL</sequence>
<evidence type="ECO:0000313" key="2">
    <source>
        <dbReference type="EMBL" id="KAL3877391.1"/>
    </source>
</evidence>
<protein>
    <recommendedName>
        <fullName evidence="1">OTU domain-containing protein</fullName>
    </recommendedName>
</protein>
<name>A0ABD3WVJ7_SINWO</name>
<dbReference type="PROSITE" id="PS50802">
    <property type="entry name" value="OTU"/>
    <property type="match status" value="1"/>
</dbReference>
<keyword evidence="3" id="KW-1185">Reference proteome</keyword>
<evidence type="ECO:0000313" key="3">
    <source>
        <dbReference type="Proteomes" id="UP001634394"/>
    </source>
</evidence>
<feature type="domain" description="OTU" evidence="1">
    <location>
        <begin position="86"/>
        <end position="118"/>
    </location>
</feature>
<dbReference type="EMBL" id="JBJQND010000005">
    <property type="protein sequence ID" value="KAL3877391.1"/>
    <property type="molecule type" value="Genomic_DNA"/>
</dbReference>
<dbReference type="AlphaFoldDB" id="A0ABD3WVJ7"/>
<dbReference type="Proteomes" id="UP001634394">
    <property type="component" value="Unassembled WGS sequence"/>
</dbReference>
<dbReference type="InterPro" id="IPR003323">
    <property type="entry name" value="OTU_dom"/>
</dbReference>
<reference evidence="2 3" key="1">
    <citation type="submission" date="2024-11" db="EMBL/GenBank/DDBJ databases">
        <title>Chromosome-level genome assembly of the freshwater bivalve Anodonta woodiana.</title>
        <authorList>
            <person name="Chen X."/>
        </authorList>
    </citation>
    <scope>NUCLEOTIDE SEQUENCE [LARGE SCALE GENOMIC DNA]</scope>
    <source>
        <strain evidence="2">MN2024</strain>
        <tissue evidence="2">Gills</tissue>
    </source>
</reference>
<accession>A0ABD3WVJ7</accession>